<dbReference type="InterPro" id="IPR036390">
    <property type="entry name" value="WH_DNA-bd_sf"/>
</dbReference>
<sequence length="184" mass="20459">MQSTLLEHVYENCQISRKRQTEAVSGAEELIVLLRQFNVEGDRFVDVFVRAHGLHRTDMNAVAHVWRAAEEREPLTAGELARRLSLSPAATTALLARLERAGHIERRPDPADRRRIVLHMRPSAQELAHAFFAPLGAHLRAAFSQYTREELDIAADVLKKALQATTQAADEAAPLTSEGAAIRP</sequence>
<evidence type="ECO:0000313" key="3">
    <source>
        <dbReference type="Proteomes" id="UP001501444"/>
    </source>
</evidence>
<comment type="caution">
    <text evidence="2">The sequence shown here is derived from an EMBL/GenBank/DDBJ whole genome shotgun (WGS) entry which is preliminary data.</text>
</comment>
<dbReference type="PROSITE" id="PS50995">
    <property type="entry name" value="HTH_MARR_2"/>
    <property type="match status" value="1"/>
</dbReference>
<dbReference type="PANTHER" id="PTHR33164">
    <property type="entry name" value="TRANSCRIPTIONAL REGULATOR, MARR FAMILY"/>
    <property type="match status" value="1"/>
</dbReference>
<dbReference type="InterPro" id="IPR000835">
    <property type="entry name" value="HTH_MarR-typ"/>
</dbReference>
<keyword evidence="3" id="KW-1185">Reference proteome</keyword>
<name>A0ABP5U792_9ACTN</name>
<dbReference type="SMART" id="SM00347">
    <property type="entry name" value="HTH_MARR"/>
    <property type="match status" value="1"/>
</dbReference>
<dbReference type="EMBL" id="BAAARV010000067">
    <property type="protein sequence ID" value="GAA2368622.1"/>
    <property type="molecule type" value="Genomic_DNA"/>
</dbReference>
<dbReference type="SUPFAM" id="SSF46785">
    <property type="entry name" value="Winged helix' DNA-binding domain"/>
    <property type="match status" value="1"/>
</dbReference>
<evidence type="ECO:0000313" key="2">
    <source>
        <dbReference type="EMBL" id="GAA2368622.1"/>
    </source>
</evidence>
<dbReference type="InterPro" id="IPR036388">
    <property type="entry name" value="WH-like_DNA-bd_sf"/>
</dbReference>
<dbReference type="PRINTS" id="PR00598">
    <property type="entry name" value="HTHMARR"/>
</dbReference>
<gene>
    <name evidence="2" type="ORF">GCM10010170_068600</name>
</gene>
<organism evidence="2 3">
    <name type="scientific">Dactylosporangium salmoneum</name>
    <dbReference type="NCBI Taxonomy" id="53361"/>
    <lineage>
        <taxon>Bacteria</taxon>
        <taxon>Bacillati</taxon>
        <taxon>Actinomycetota</taxon>
        <taxon>Actinomycetes</taxon>
        <taxon>Micromonosporales</taxon>
        <taxon>Micromonosporaceae</taxon>
        <taxon>Dactylosporangium</taxon>
    </lineage>
</organism>
<dbReference type="PANTHER" id="PTHR33164:SF106">
    <property type="entry name" value="TRANSCRIPTIONAL REGULATORY PROTEIN"/>
    <property type="match status" value="1"/>
</dbReference>
<reference evidence="3" key="1">
    <citation type="journal article" date="2019" name="Int. J. Syst. Evol. Microbiol.">
        <title>The Global Catalogue of Microorganisms (GCM) 10K type strain sequencing project: providing services to taxonomists for standard genome sequencing and annotation.</title>
        <authorList>
            <consortium name="The Broad Institute Genomics Platform"/>
            <consortium name="The Broad Institute Genome Sequencing Center for Infectious Disease"/>
            <person name="Wu L."/>
            <person name="Ma J."/>
        </authorList>
    </citation>
    <scope>NUCLEOTIDE SEQUENCE [LARGE SCALE GENOMIC DNA]</scope>
    <source>
        <strain evidence="3">JCM 3272</strain>
    </source>
</reference>
<feature type="domain" description="HTH marR-type" evidence="1">
    <location>
        <begin position="27"/>
        <end position="163"/>
    </location>
</feature>
<accession>A0ABP5U792</accession>
<dbReference type="Gene3D" id="1.10.10.10">
    <property type="entry name" value="Winged helix-like DNA-binding domain superfamily/Winged helix DNA-binding domain"/>
    <property type="match status" value="1"/>
</dbReference>
<proteinExistence type="predicted"/>
<dbReference type="Pfam" id="PF12802">
    <property type="entry name" value="MarR_2"/>
    <property type="match status" value="1"/>
</dbReference>
<dbReference type="Proteomes" id="UP001501444">
    <property type="component" value="Unassembled WGS sequence"/>
</dbReference>
<dbReference type="InterPro" id="IPR039422">
    <property type="entry name" value="MarR/SlyA-like"/>
</dbReference>
<evidence type="ECO:0000259" key="1">
    <source>
        <dbReference type="PROSITE" id="PS50995"/>
    </source>
</evidence>
<protein>
    <submittedName>
        <fullName evidence="2">MarR family winged helix-turn-helix transcriptional regulator</fullName>
    </submittedName>
</protein>